<keyword evidence="5 6" id="KW-0408">Iron</keyword>
<comment type="cofactor">
    <cofactor evidence="1 6">
        <name>heme</name>
        <dbReference type="ChEBI" id="CHEBI:30413"/>
    </cofactor>
</comment>
<dbReference type="PRINTS" id="PR00385">
    <property type="entry name" value="P450"/>
</dbReference>
<dbReference type="PRINTS" id="PR00463">
    <property type="entry name" value="EP450I"/>
</dbReference>
<gene>
    <name evidence="8" type="ORF">IW261DRAFT_1328350</name>
</gene>
<dbReference type="GO" id="GO:0005506">
    <property type="term" value="F:iron ion binding"/>
    <property type="evidence" value="ECO:0007669"/>
    <property type="project" value="InterPro"/>
</dbReference>
<evidence type="ECO:0000256" key="4">
    <source>
        <dbReference type="ARBA" id="ARBA00023002"/>
    </source>
</evidence>
<dbReference type="SUPFAM" id="SSF48264">
    <property type="entry name" value="Cytochrome P450"/>
    <property type="match status" value="1"/>
</dbReference>
<protein>
    <submittedName>
        <fullName evidence="8">Cytochrome P450</fullName>
    </submittedName>
</protein>
<organism evidence="8 9">
    <name type="scientific">Armillaria novae-zelandiae</name>
    <dbReference type="NCBI Taxonomy" id="153914"/>
    <lineage>
        <taxon>Eukaryota</taxon>
        <taxon>Fungi</taxon>
        <taxon>Dikarya</taxon>
        <taxon>Basidiomycota</taxon>
        <taxon>Agaricomycotina</taxon>
        <taxon>Agaricomycetes</taxon>
        <taxon>Agaricomycetidae</taxon>
        <taxon>Agaricales</taxon>
        <taxon>Marasmiineae</taxon>
        <taxon>Physalacriaceae</taxon>
        <taxon>Armillaria</taxon>
    </lineage>
</organism>
<keyword evidence="7" id="KW-0472">Membrane</keyword>
<keyword evidence="6" id="KW-0349">Heme</keyword>
<dbReference type="InterPro" id="IPR001128">
    <property type="entry name" value="Cyt_P450"/>
</dbReference>
<proteinExistence type="inferred from homology"/>
<dbReference type="GO" id="GO:0004497">
    <property type="term" value="F:monooxygenase activity"/>
    <property type="evidence" value="ECO:0007669"/>
    <property type="project" value="InterPro"/>
</dbReference>
<dbReference type="GO" id="GO:0020037">
    <property type="term" value="F:heme binding"/>
    <property type="evidence" value="ECO:0007669"/>
    <property type="project" value="InterPro"/>
</dbReference>
<keyword evidence="7" id="KW-0812">Transmembrane</keyword>
<sequence length="387" mass="44048">RNIAACFPDIHDEIVLSFKDEIPEMEGMSSVFYIYALLSIFSDWTKVHAYSSILQIVCRATNRMFVGLPLCRNTEYRTLNIEHTMKVVTSAHAINASPEFLKPQYTVSRFVAKFFTPITRSMRKAEELLGPIIKDRLKKENEHGRDWYGKPNDVISWLLELADGGERRTVTDLTNRILALNFAAIHTTSMAFASALYYLAAYPECAQPLRDEIEAVIETDGWTKQAMGKMRKLDSFLQETERIYGVGSLGISRSVQKDFVFSDGTVIPTGAHVSVASAATHFDADKYEDPYEFKPWRFSEMREKDGESIHHQMVTPRLDYILFGIGREACPGRFFAVNELKALTSHVLINYDVKMENPGQVPPPVWFGGSQIPNMKANVMFRKRNFS</sequence>
<dbReference type="GO" id="GO:0016705">
    <property type="term" value="F:oxidoreductase activity, acting on paired donors, with incorporation or reduction of molecular oxygen"/>
    <property type="evidence" value="ECO:0007669"/>
    <property type="project" value="InterPro"/>
</dbReference>
<dbReference type="Proteomes" id="UP001175227">
    <property type="component" value="Unassembled WGS sequence"/>
</dbReference>
<dbReference type="CDD" id="cd11041">
    <property type="entry name" value="CYP503A1-like"/>
    <property type="match status" value="1"/>
</dbReference>
<feature type="binding site" description="axial binding residue" evidence="6">
    <location>
        <position position="330"/>
    </location>
    <ligand>
        <name>heme</name>
        <dbReference type="ChEBI" id="CHEBI:30413"/>
    </ligand>
    <ligandPart>
        <name>Fe</name>
        <dbReference type="ChEBI" id="CHEBI:18248"/>
    </ligandPart>
</feature>
<dbReference type="EMBL" id="JAUEPR010000003">
    <property type="protein sequence ID" value="KAK0487647.1"/>
    <property type="molecule type" value="Genomic_DNA"/>
</dbReference>
<evidence type="ECO:0000256" key="1">
    <source>
        <dbReference type="ARBA" id="ARBA00001971"/>
    </source>
</evidence>
<dbReference type="AlphaFoldDB" id="A0AA39UFU8"/>
<evidence type="ECO:0000313" key="9">
    <source>
        <dbReference type="Proteomes" id="UP001175227"/>
    </source>
</evidence>
<dbReference type="InterPro" id="IPR002401">
    <property type="entry name" value="Cyt_P450_E_grp-I"/>
</dbReference>
<feature type="transmembrane region" description="Helical" evidence="7">
    <location>
        <begin position="177"/>
        <end position="200"/>
    </location>
</feature>
<dbReference type="InterPro" id="IPR036396">
    <property type="entry name" value="Cyt_P450_sf"/>
</dbReference>
<evidence type="ECO:0000313" key="8">
    <source>
        <dbReference type="EMBL" id="KAK0487647.1"/>
    </source>
</evidence>
<evidence type="ECO:0000256" key="3">
    <source>
        <dbReference type="ARBA" id="ARBA00022723"/>
    </source>
</evidence>
<dbReference type="Gene3D" id="1.10.630.10">
    <property type="entry name" value="Cytochrome P450"/>
    <property type="match status" value="1"/>
</dbReference>
<comment type="caution">
    <text evidence="8">The sequence shown here is derived from an EMBL/GenBank/DDBJ whole genome shotgun (WGS) entry which is preliminary data.</text>
</comment>
<feature type="non-terminal residue" evidence="8">
    <location>
        <position position="387"/>
    </location>
</feature>
<name>A0AA39UFU8_9AGAR</name>
<accession>A0AA39UFU8</accession>
<evidence type="ECO:0000256" key="7">
    <source>
        <dbReference type="SAM" id="Phobius"/>
    </source>
</evidence>
<evidence type="ECO:0000256" key="5">
    <source>
        <dbReference type="ARBA" id="ARBA00023004"/>
    </source>
</evidence>
<evidence type="ECO:0000256" key="2">
    <source>
        <dbReference type="ARBA" id="ARBA00010617"/>
    </source>
</evidence>
<keyword evidence="7" id="KW-1133">Transmembrane helix</keyword>
<evidence type="ECO:0000256" key="6">
    <source>
        <dbReference type="PIRSR" id="PIRSR602401-1"/>
    </source>
</evidence>
<comment type="similarity">
    <text evidence="2">Belongs to the cytochrome P450 family.</text>
</comment>
<dbReference type="Pfam" id="PF00067">
    <property type="entry name" value="p450"/>
    <property type="match status" value="1"/>
</dbReference>
<keyword evidence="3 6" id="KW-0479">Metal-binding</keyword>
<reference evidence="8" key="1">
    <citation type="submission" date="2023-06" db="EMBL/GenBank/DDBJ databases">
        <authorList>
            <consortium name="Lawrence Berkeley National Laboratory"/>
            <person name="Ahrendt S."/>
            <person name="Sahu N."/>
            <person name="Indic B."/>
            <person name="Wong-Bajracharya J."/>
            <person name="Merenyi Z."/>
            <person name="Ke H.-M."/>
            <person name="Monk M."/>
            <person name="Kocsube S."/>
            <person name="Drula E."/>
            <person name="Lipzen A."/>
            <person name="Balint B."/>
            <person name="Henrissat B."/>
            <person name="Andreopoulos B."/>
            <person name="Martin F.M."/>
            <person name="Harder C.B."/>
            <person name="Rigling D."/>
            <person name="Ford K.L."/>
            <person name="Foster G.D."/>
            <person name="Pangilinan J."/>
            <person name="Papanicolaou A."/>
            <person name="Barry K."/>
            <person name="LaButti K."/>
            <person name="Viragh M."/>
            <person name="Koriabine M."/>
            <person name="Yan M."/>
            <person name="Riley R."/>
            <person name="Champramary S."/>
            <person name="Plett K.L."/>
            <person name="Tsai I.J."/>
            <person name="Slot J."/>
            <person name="Sipos G."/>
            <person name="Plett J."/>
            <person name="Nagy L.G."/>
            <person name="Grigoriev I.V."/>
        </authorList>
    </citation>
    <scope>NUCLEOTIDE SEQUENCE</scope>
    <source>
        <strain evidence="8">ICMP 16352</strain>
    </source>
</reference>
<dbReference type="PANTHER" id="PTHR46206">
    <property type="entry name" value="CYTOCHROME P450"/>
    <property type="match status" value="1"/>
</dbReference>
<keyword evidence="4" id="KW-0560">Oxidoreductase</keyword>
<keyword evidence="9" id="KW-1185">Reference proteome</keyword>